<dbReference type="Pfam" id="PF12705">
    <property type="entry name" value="PDDEXK_1"/>
    <property type="match status" value="1"/>
</dbReference>
<evidence type="ECO:0000313" key="2">
    <source>
        <dbReference type="EMBL" id="OWT53382.1"/>
    </source>
</evidence>
<dbReference type="EMBL" id="NJIH01000023">
    <property type="protein sequence ID" value="OWT53382.1"/>
    <property type="molecule type" value="Genomic_DNA"/>
</dbReference>
<accession>A0A225LXW9</accession>
<dbReference type="InterPro" id="IPR038726">
    <property type="entry name" value="PDDEXK_AddAB-type"/>
</dbReference>
<evidence type="ECO:0000313" key="3">
    <source>
        <dbReference type="Proteomes" id="UP000214603"/>
    </source>
</evidence>
<comment type="caution">
    <text evidence="2">The sequence shown here is derived from an EMBL/GenBank/DDBJ whole genome shotgun (WGS) entry which is preliminary data.</text>
</comment>
<keyword evidence="3" id="KW-1185">Reference proteome</keyword>
<evidence type="ECO:0000259" key="1">
    <source>
        <dbReference type="Pfam" id="PF12705"/>
    </source>
</evidence>
<protein>
    <recommendedName>
        <fullName evidence="1">PD-(D/E)XK endonuclease-like domain-containing protein</fullName>
    </recommendedName>
</protein>
<proteinExistence type="predicted"/>
<dbReference type="Proteomes" id="UP000214603">
    <property type="component" value="Unassembled WGS sequence"/>
</dbReference>
<reference evidence="3" key="1">
    <citation type="submission" date="2017-06" db="EMBL/GenBank/DDBJ databases">
        <title>Herbaspirillum phytohormonus sp. nov., isolated from the root nodule of Robinia pseudoacacia in lead-zinc mine.</title>
        <authorList>
            <person name="Fan M."/>
            <person name="Lin Y."/>
        </authorList>
    </citation>
    <scope>NUCLEOTIDE SEQUENCE [LARGE SCALE GENOMIC DNA]</scope>
    <source>
        <strain evidence="3">SC-089</strain>
    </source>
</reference>
<name>A0A225LXW9_9BURK</name>
<dbReference type="AlphaFoldDB" id="A0A225LXW9"/>
<organism evidence="2 3">
    <name type="scientific">Candidimonas nitroreducens</name>
    <dbReference type="NCBI Taxonomy" id="683354"/>
    <lineage>
        <taxon>Bacteria</taxon>
        <taxon>Pseudomonadati</taxon>
        <taxon>Pseudomonadota</taxon>
        <taxon>Betaproteobacteria</taxon>
        <taxon>Burkholderiales</taxon>
        <taxon>Alcaligenaceae</taxon>
        <taxon>Candidimonas</taxon>
    </lineage>
</organism>
<sequence>MTAAVPCSWRLSTCHRLRPSMPKPFAWSYSALSAFETCPRQYHEMRVLKRWPDPPGEAQQFGKLCHTYLENRINAGIELPVFLRHVEPVVARLESSPGALQAEYKYALDAQLQPVEFFAPTAWVRAVGDVVKIHEDRGFAMDWKSGKYREGDDQLRLQSNVMFGTYPHLQRISVMYVWLKDKRATTRVFDRADVPATWQAFLPRVQRMEHAAKTGDYPPKPSGLCRKYCRVKTCEFNGSQS</sequence>
<feature type="domain" description="PD-(D/E)XK endonuclease-like" evidence="1">
    <location>
        <begin position="27"/>
        <end position="233"/>
    </location>
</feature>
<gene>
    <name evidence="2" type="ORF">CEY11_24830</name>
</gene>